<dbReference type="Gene3D" id="1.25.10.10">
    <property type="entry name" value="Leucine-rich Repeat Variant"/>
    <property type="match status" value="1"/>
</dbReference>
<dbReference type="AlphaFoldDB" id="A0A9N8H2F4"/>
<organism evidence="2 3">
    <name type="scientific">Seminavis robusta</name>
    <dbReference type="NCBI Taxonomy" id="568900"/>
    <lineage>
        <taxon>Eukaryota</taxon>
        <taxon>Sar</taxon>
        <taxon>Stramenopiles</taxon>
        <taxon>Ochrophyta</taxon>
        <taxon>Bacillariophyta</taxon>
        <taxon>Bacillariophyceae</taxon>
        <taxon>Bacillariophycidae</taxon>
        <taxon>Naviculales</taxon>
        <taxon>Naviculaceae</taxon>
        <taxon>Seminavis</taxon>
    </lineage>
</organism>
<gene>
    <name evidence="2" type="ORF">SEMRO_18_G012890.1</name>
</gene>
<keyword evidence="3" id="KW-1185">Reference proteome</keyword>
<dbReference type="InterPro" id="IPR016024">
    <property type="entry name" value="ARM-type_fold"/>
</dbReference>
<dbReference type="PANTHER" id="PTHR22895">
    <property type="entry name" value="ARMADILLO REPEAT-CONTAINING PROTEIN 6"/>
    <property type="match status" value="1"/>
</dbReference>
<dbReference type="EMBL" id="CAICTM010000018">
    <property type="protein sequence ID" value="CAB9497337.1"/>
    <property type="molecule type" value="Genomic_DNA"/>
</dbReference>
<keyword evidence="1" id="KW-0677">Repeat</keyword>
<dbReference type="SUPFAM" id="SSF48371">
    <property type="entry name" value="ARM repeat"/>
    <property type="match status" value="1"/>
</dbReference>
<sequence>MRGEETDPAVSAEQGIVSLFLAIASGIMAIITATETHLAVAPIQLHACVALHALAFKNPDIETTIADGGGIKAIITAMEMHLGSADIQERACFALDTLASRGPNIQISIADGGGIKAIVAAMEKKSIQRVQMSRKFPLMHCTTCQSRILTYKLPLPTLVLFGRLA</sequence>
<comment type="caution">
    <text evidence="2">The sequence shown here is derived from an EMBL/GenBank/DDBJ whole genome shotgun (WGS) entry which is preliminary data.</text>
</comment>
<protein>
    <submittedName>
        <fullName evidence="2">Uncharacterized protein</fullName>
    </submittedName>
</protein>
<proteinExistence type="predicted"/>
<reference evidence="2" key="1">
    <citation type="submission" date="2020-06" db="EMBL/GenBank/DDBJ databases">
        <authorList>
            <consortium name="Plant Systems Biology data submission"/>
        </authorList>
    </citation>
    <scope>NUCLEOTIDE SEQUENCE</scope>
    <source>
        <strain evidence="2">D6</strain>
    </source>
</reference>
<dbReference type="OrthoDB" id="449062at2759"/>
<dbReference type="Proteomes" id="UP001153069">
    <property type="component" value="Unassembled WGS sequence"/>
</dbReference>
<name>A0A9N8H2F4_9STRA</name>
<evidence type="ECO:0000313" key="3">
    <source>
        <dbReference type="Proteomes" id="UP001153069"/>
    </source>
</evidence>
<dbReference type="InterPro" id="IPR011989">
    <property type="entry name" value="ARM-like"/>
</dbReference>
<accession>A0A9N8H2F4</accession>
<evidence type="ECO:0000256" key="1">
    <source>
        <dbReference type="ARBA" id="ARBA00022737"/>
    </source>
</evidence>
<evidence type="ECO:0000313" key="2">
    <source>
        <dbReference type="EMBL" id="CAB9497337.1"/>
    </source>
</evidence>
<dbReference type="PANTHER" id="PTHR22895:SF0">
    <property type="entry name" value="ARMADILLO REPEAT-CONTAINING PROTEIN 6"/>
    <property type="match status" value="1"/>
</dbReference>